<keyword evidence="3" id="KW-0238">DNA-binding</keyword>
<dbReference type="Pfam" id="PF00532">
    <property type="entry name" value="Peripla_BP_1"/>
    <property type="match status" value="1"/>
</dbReference>
<sequence>MATIYDVARRAKVSASTVSRVLNGKQSVDATLAERVREAARDLDYRPNALARSLRRSQTHLWAVLVSDINNPFFTALVRGVEDVAQRSRYSVVLCNSDENPDKEASYIAAILAEQIAGVIISPTNRSGHLRQLLDADVPIVAIDRKARGARVDTVTVDNTEAAELATNHLLSEGFIRIACITGPRDISTAEERLEGYRQALRAAGREYDPRLVRYADFREQGGYTAMAELLDHTPRPDAVFATNNLLTVGALECMVDRGVRVPDDVGVFGFDDVPSATLIRPPLSTITQPTYDIGRTAAELLLRRIADPSRPPTLSVLPTHLHVRASSLKRPRGTESQR</sequence>
<proteinExistence type="predicted"/>
<dbReference type="PANTHER" id="PTHR30146:SF148">
    <property type="entry name" value="HTH-TYPE TRANSCRIPTIONAL REPRESSOR PURR-RELATED"/>
    <property type="match status" value="1"/>
</dbReference>
<keyword evidence="7" id="KW-1185">Reference proteome</keyword>
<evidence type="ECO:0000313" key="7">
    <source>
        <dbReference type="Proteomes" id="UP000638648"/>
    </source>
</evidence>
<name>A0A927MVY6_9ACTN</name>
<dbReference type="RefSeq" id="WP_192751780.1">
    <property type="nucleotide sequence ID" value="NZ_BAABJL010000040.1"/>
</dbReference>
<dbReference type="SUPFAM" id="SSF53822">
    <property type="entry name" value="Periplasmic binding protein-like I"/>
    <property type="match status" value="1"/>
</dbReference>
<keyword evidence="2" id="KW-0805">Transcription regulation</keyword>
<dbReference type="EMBL" id="JADBEM010000001">
    <property type="protein sequence ID" value="MBE1607910.1"/>
    <property type="molecule type" value="Genomic_DNA"/>
</dbReference>
<dbReference type="InterPro" id="IPR000843">
    <property type="entry name" value="HTH_LacI"/>
</dbReference>
<dbReference type="InterPro" id="IPR001761">
    <property type="entry name" value="Peripla_BP/Lac1_sug-bd_dom"/>
</dbReference>
<dbReference type="SMART" id="SM00354">
    <property type="entry name" value="HTH_LACI"/>
    <property type="match status" value="1"/>
</dbReference>
<dbReference type="Gene3D" id="1.10.260.40">
    <property type="entry name" value="lambda repressor-like DNA-binding domains"/>
    <property type="match status" value="1"/>
</dbReference>
<dbReference type="CDD" id="cd01392">
    <property type="entry name" value="HTH_LacI"/>
    <property type="match status" value="1"/>
</dbReference>
<dbReference type="GO" id="GO:0000976">
    <property type="term" value="F:transcription cis-regulatory region binding"/>
    <property type="evidence" value="ECO:0007669"/>
    <property type="project" value="TreeGrafter"/>
</dbReference>
<dbReference type="PROSITE" id="PS00356">
    <property type="entry name" value="HTH_LACI_1"/>
    <property type="match status" value="1"/>
</dbReference>
<evidence type="ECO:0000256" key="1">
    <source>
        <dbReference type="ARBA" id="ARBA00022491"/>
    </source>
</evidence>
<accession>A0A927MVY6</accession>
<dbReference type="Gene3D" id="3.40.50.2300">
    <property type="match status" value="2"/>
</dbReference>
<evidence type="ECO:0000256" key="3">
    <source>
        <dbReference type="ARBA" id="ARBA00023125"/>
    </source>
</evidence>
<evidence type="ECO:0000259" key="5">
    <source>
        <dbReference type="PROSITE" id="PS50932"/>
    </source>
</evidence>
<evidence type="ECO:0000256" key="4">
    <source>
        <dbReference type="ARBA" id="ARBA00023163"/>
    </source>
</evidence>
<dbReference type="PRINTS" id="PR00036">
    <property type="entry name" value="HTHLACI"/>
</dbReference>
<dbReference type="Proteomes" id="UP000638648">
    <property type="component" value="Unassembled WGS sequence"/>
</dbReference>
<reference evidence="6" key="1">
    <citation type="submission" date="2020-10" db="EMBL/GenBank/DDBJ databases">
        <title>Sequencing the genomes of 1000 actinobacteria strains.</title>
        <authorList>
            <person name="Klenk H.-P."/>
        </authorList>
    </citation>
    <scope>NUCLEOTIDE SEQUENCE</scope>
    <source>
        <strain evidence="6">DSM 45354</strain>
    </source>
</reference>
<feature type="domain" description="HTH lacI-type" evidence="5">
    <location>
        <begin position="2"/>
        <end position="56"/>
    </location>
</feature>
<organism evidence="6 7">
    <name type="scientific">Actinopolymorpha pittospori</name>
    <dbReference type="NCBI Taxonomy" id="648752"/>
    <lineage>
        <taxon>Bacteria</taxon>
        <taxon>Bacillati</taxon>
        <taxon>Actinomycetota</taxon>
        <taxon>Actinomycetes</taxon>
        <taxon>Propionibacteriales</taxon>
        <taxon>Actinopolymorphaceae</taxon>
        <taxon>Actinopolymorpha</taxon>
    </lineage>
</organism>
<dbReference type="Pfam" id="PF00356">
    <property type="entry name" value="LacI"/>
    <property type="match status" value="1"/>
</dbReference>
<gene>
    <name evidence="6" type="ORF">HEB94_004758</name>
</gene>
<dbReference type="SUPFAM" id="SSF47413">
    <property type="entry name" value="lambda repressor-like DNA-binding domains"/>
    <property type="match status" value="1"/>
</dbReference>
<evidence type="ECO:0000313" key="6">
    <source>
        <dbReference type="EMBL" id="MBE1607910.1"/>
    </source>
</evidence>
<dbReference type="InterPro" id="IPR010982">
    <property type="entry name" value="Lambda_DNA-bd_dom_sf"/>
</dbReference>
<dbReference type="PROSITE" id="PS50932">
    <property type="entry name" value="HTH_LACI_2"/>
    <property type="match status" value="1"/>
</dbReference>
<dbReference type="CDD" id="cd06267">
    <property type="entry name" value="PBP1_LacI_sugar_binding-like"/>
    <property type="match status" value="1"/>
</dbReference>
<comment type="caution">
    <text evidence="6">The sequence shown here is derived from an EMBL/GenBank/DDBJ whole genome shotgun (WGS) entry which is preliminary data.</text>
</comment>
<dbReference type="InterPro" id="IPR028082">
    <property type="entry name" value="Peripla_BP_I"/>
</dbReference>
<dbReference type="AlphaFoldDB" id="A0A927MVY6"/>
<keyword evidence="4" id="KW-0804">Transcription</keyword>
<dbReference type="PANTHER" id="PTHR30146">
    <property type="entry name" value="LACI-RELATED TRANSCRIPTIONAL REPRESSOR"/>
    <property type="match status" value="1"/>
</dbReference>
<protein>
    <submittedName>
        <fullName evidence="6">LacI family transcriptional regulator</fullName>
    </submittedName>
</protein>
<dbReference type="GO" id="GO:0003700">
    <property type="term" value="F:DNA-binding transcription factor activity"/>
    <property type="evidence" value="ECO:0007669"/>
    <property type="project" value="TreeGrafter"/>
</dbReference>
<evidence type="ECO:0000256" key="2">
    <source>
        <dbReference type="ARBA" id="ARBA00023015"/>
    </source>
</evidence>
<keyword evidence="1" id="KW-0678">Repressor</keyword>